<dbReference type="CDD" id="cd02851">
    <property type="entry name" value="E_set_GO_C"/>
    <property type="match status" value="1"/>
</dbReference>
<dbReference type="InterPro" id="IPR037293">
    <property type="entry name" value="Gal_Oxidase_central_sf"/>
</dbReference>
<evidence type="ECO:0000259" key="2">
    <source>
        <dbReference type="Pfam" id="PF07250"/>
    </source>
</evidence>
<keyword evidence="5" id="KW-1185">Reference proteome</keyword>
<evidence type="ECO:0000259" key="3">
    <source>
        <dbReference type="Pfam" id="PF09118"/>
    </source>
</evidence>
<dbReference type="Gene3D" id="2.130.10.80">
    <property type="entry name" value="Galactose oxidase/kelch, beta-propeller"/>
    <property type="match status" value="1"/>
</dbReference>
<dbReference type="SUPFAM" id="SSF81296">
    <property type="entry name" value="E set domains"/>
    <property type="match status" value="1"/>
</dbReference>
<dbReference type="InterPro" id="IPR013783">
    <property type="entry name" value="Ig-like_fold"/>
</dbReference>
<evidence type="ECO:0000256" key="1">
    <source>
        <dbReference type="ARBA" id="ARBA00022729"/>
    </source>
</evidence>
<evidence type="ECO:0000313" key="5">
    <source>
        <dbReference type="Proteomes" id="UP001454036"/>
    </source>
</evidence>
<accession>A0AAV3QQX2</accession>
<dbReference type="InterPro" id="IPR014756">
    <property type="entry name" value="Ig_E-set"/>
</dbReference>
<reference evidence="4 5" key="1">
    <citation type="submission" date="2024-01" db="EMBL/GenBank/DDBJ databases">
        <title>The complete chloroplast genome sequence of Lithospermum erythrorhizon: insights into the phylogenetic relationship among Boraginaceae species and the maternal lineages of purple gromwells.</title>
        <authorList>
            <person name="Okada T."/>
            <person name="Watanabe K."/>
        </authorList>
    </citation>
    <scope>NUCLEOTIDE SEQUENCE [LARGE SCALE GENOMIC DNA]</scope>
</reference>
<dbReference type="SUPFAM" id="SSF50965">
    <property type="entry name" value="Galactose oxidase, central domain"/>
    <property type="match status" value="1"/>
</dbReference>
<evidence type="ECO:0000313" key="4">
    <source>
        <dbReference type="EMBL" id="GAA0166504.1"/>
    </source>
</evidence>
<evidence type="ECO:0008006" key="6">
    <source>
        <dbReference type="Google" id="ProtNLM"/>
    </source>
</evidence>
<organism evidence="4 5">
    <name type="scientific">Lithospermum erythrorhizon</name>
    <name type="common">Purple gromwell</name>
    <name type="synonym">Lithospermum officinale var. erythrorhizon</name>
    <dbReference type="NCBI Taxonomy" id="34254"/>
    <lineage>
        <taxon>Eukaryota</taxon>
        <taxon>Viridiplantae</taxon>
        <taxon>Streptophyta</taxon>
        <taxon>Embryophyta</taxon>
        <taxon>Tracheophyta</taxon>
        <taxon>Spermatophyta</taxon>
        <taxon>Magnoliopsida</taxon>
        <taxon>eudicotyledons</taxon>
        <taxon>Gunneridae</taxon>
        <taxon>Pentapetalae</taxon>
        <taxon>asterids</taxon>
        <taxon>lamiids</taxon>
        <taxon>Boraginales</taxon>
        <taxon>Boraginaceae</taxon>
        <taxon>Boraginoideae</taxon>
        <taxon>Lithospermeae</taxon>
        <taxon>Lithospermum</taxon>
    </lineage>
</organism>
<dbReference type="InterPro" id="IPR015202">
    <property type="entry name" value="GO-like_E_set"/>
</dbReference>
<dbReference type="Pfam" id="PF09118">
    <property type="entry name" value="GO-like_E_set"/>
    <property type="match status" value="1"/>
</dbReference>
<gene>
    <name evidence="4" type="ORF">LIER_21645</name>
</gene>
<feature type="domain" description="Glyoxal oxidase N-terminal" evidence="2">
    <location>
        <begin position="38"/>
        <end position="428"/>
    </location>
</feature>
<feature type="domain" description="Galactose oxidase-like Early set" evidence="3">
    <location>
        <begin position="437"/>
        <end position="542"/>
    </location>
</feature>
<dbReference type="InterPro" id="IPR011043">
    <property type="entry name" value="Gal_Oxase/kelch_b-propeller"/>
</dbReference>
<dbReference type="Proteomes" id="UP001454036">
    <property type="component" value="Unassembled WGS sequence"/>
</dbReference>
<dbReference type="AlphaFoldDB" id="A0AAV3QQX2"/>
<dbReference type="Gene3D" id="2.60.40.10">
    <property type="entry name" value="Immunoglobulins"/>
    <property type="match status" value="1"/>
</dbReference>
<proteinExistence type="predicted"/>
<protein>
    <recommendedName>
        <fullName evidence="6">Galactose oxidase</fullName>
    </recommendedName>
</protein>
<dbReference type="InterPro" id="IPR009880">
    <property type="entry name" value="Glyoxal_oxidase_N"/>
</dbReference>
<dbReference type="Pfam" id="PF07250">
    <property type="entry name" value="Glyoxal_oxid_N"/>
    <property type="match status" value="1"/>
</dbReference>
<keyword evidence="1" id="KW-0732">Signal</keyword>
<name>A0AAV3QQX2_LITER</name>
<comment type="caution">
    <text evidence="4">The sequence shown here is derived from an EMBL/GenBank/DDBJ whole genome shotgun (WGS) entry which is preliminary data.</text>
</comment>
<dbReference type="PANTHER" id="PTHR32208">
    <property type="entry name" value="SECRETED PROTEIN-RELATED"/>
    <property type="match status" value="1"/>
</dbReference>
<sequence length="543" mass="60563">MILALLMLLVAAWGKNMEVEAGGGKWELLIGNIGISAMHMQLLNNDKVIIYDRTSFGLSNITLPDGKCRNNIKNESITHDCTAHSVEYDVVSNKIRALMVQTDTWCSSGSVYPDGSLSVTGGDGVGEDVVRIMGTCGGCDWREIEHGLSTRRWYSSNLFLPQGRQIVIGGRQRPSFEFYPKAKGEIGAYDFPFLRQTSDKHDENNLYPFVFLNVDGNLFIFANNRSILFDYKTRKVVRTYPDVPGGDPRNYPSTGSAVLLPLKNLEAGVVEAQVLVCGGAPRGSFDKSNAKRGKEFIRALDTCARISINDPNPQWALETMPMARVMNDMIMLPNGHVLLINGASNGTAGWENGREPVLHPVIYNPDSQRGQRFEVQNPTQIPRMYHSTAGLLRDGRVIVGGSNPHFKYVFDKVYYPTELSVEAFSPPYLEPEFARLRPVVVQPFSHSQFSYKQKTKIGFTVPGRVNLDLIKVTMLFPPFNTHSFSMNQRLMVLDKENVGIVGRGKYEVNVTTPGSPNLAPPGYYMLFVVHQNIPSEGVWMKIQ</sequence>
<dbReference type="EMBL" id="BAABME010005746">
    <property type="protein sequence ID" value="GAA0166504.1"/>
    <property type="molecule type" value="Genomic_DNA"/>
</dbReference>
<dbReference type="PANTHER" id="PTHR32208:SF62">
    <property type="entry name" value="OXIDASE, PUTATIVE, EXPRESSED-RELATED"/>
    <property type="match status" value="1"/>
</dbReference>